<keyword evidence="10" id="KW-1185">Reference proteome</keyword>
<dbReference type="OrthoDB" id="9809288at2"/>
<dbReference type="PANTHER" id="PTHR23026">
    <property type="entry name" value="NADPH NITROREDUCTASE"/>
    <property type="match status" value="1"/>
</dbReference>
<dbReference type="GO" id="GO:0005829">
    <property type="term" value="C:cytosol"/>
    <property type="evidence" value="ECO:0007669"/>
    <property type="project" value="TreeGrafter"/>
</dbReference>
<organism evidence="9 10">
    <name type="scientific">Mesobacillus zeae</name>
    <dbReference type="NCBI Taxonomy" id="1917180"/>
    <lineage>
        <taxon>Bacteria</taxon>
        <taxon>Bacillati</taxon>
        <taxon>Bacillota</taxon>
        <taxon>Bacilli</taxon>
        <taxon>Bacillales</taxon>
        <taxon>Bacillaceae</taxon>
        <taxon>Mesobacillus</taxon>
    </lineage>
</organism>
<keyword evidence="6" id="KW-0560">Oxidoreductase</keyword>
<dbReference type="CDD" id="cd02149">
    <property type="entry name" value="NfsB-like"/>
    <property type="match status" value="1"/>
</dbReference>
<evidence type="ECO:0000256" key="3">
    <source>
        <dbReference type="ARBA" id="ARBA00022630"/>
    </source>
</evidence>
<dbReference type="InterPro" id="IPR033878">
    <property type="entry name" value="NfsB-like"/>
</dbReference>
<name>A0A398BCC2_9BACI</name>
<dbReference type="PANTHER" id="PTHR23026:SF125">
    <property type="entry name" value="OXYGEN-INSENSITIVE NAD(P)H NITROREDUCTASE"/>
    <property type="match status" value="1"/>
</dbReference>
<dbReference type="GO" id="GO:0046857">
    <property type="term" value="F:oxidoreductase activity, acting on other nitrogenous compounds as donors, with NAD or NADP as acceptor"/>
    <property type="evidence" value="ECO:0007669"/>
    <property type="project" value="TreeGrafter"/>
</dbReference>
<evidence type="ECO:0000313" key="10">
    <source>
        <dbReference type="Proteomes" id="UP000265816"/>
    </source>
</evidence>
<evidence type="ECO:0000256" key="2">
    <source>
        <dbReference type="ARBA" id="ARBA00007118"/>
    </source>
</evidence>
<dbReference type="AlphaFoldDB" id="A0A398BCC2"/>
<keyword evidence="7" id="KW-0520">NAD</keyword>
<dbReference type="GO" id="GO:0046256">
    <property type="term" value="P:2,4,6-trinitrotoluene catabolic process"/>
    <property type="evidence" value="ECO:0007669"/>
    <property type="project" value="TreeGrafter"/>
</dbReference>
<evidence type="ECO:0000256" key="1">
    <source>
        <dbReference type="ARBA" id="ARBA00001917"/>
    </source>
</evidence>
<protein>
    <submittedName>
        <fullName evidence="9">NAD(P)H-dependent oxidoreductase</fullName>
    </submittedName>
</protein>
<feature type="domain" description="Nitroreductase" evidence="8">
    <location>
        <begin position="17"/>
        <end position="186"/>
    </location>
</feature>
<keyword evidence="3" id="KW-0285">Flavoprotein</keyword>
<dbReference type="InterPro" id="IPR000415">
    <property type="entry name" value="Nitroreductase-like"/>
</dbReference>
<gene>
    <name evidence="9" type="ORF">D1970_02375</name>
</gene>
<dbReference type="RefSeq" id="WP_119111287.1">
    <property type="nucleotide sequence ID" value="NZ_CBCSEO010000001.1"/>
</dbReference>
<evidence type="ECO:0000256" key="6">
    <source>
        <dbReference type="ARBA" id="ARBA00023002"/>
    </source>
</evidence>
<dbReference type="SUPFAM" id="SSF55469">
    <property type="entry name" value="FMN-dependent nitroreductase-like"/>
    <property type="match status" value="1"/>
</dbReference>
<evidence type="ECO:0000313" key="9">
    <source>
        <dbReference type="EMBL" id="RID87715.1"/>
    </source>
</evidence>
<evidence type="ECO:0000256" key="4">
    <source>
        <dbReference type="ARBA" id="ARBA00022643"/>
    </source>
</evidence>
<reference evidence="9 10" key="1">
    <citation type="submission" date="2018-08" db="EMBL/GenBank/DDBJ databases">
        <title>Bacillus jemisoniae sp. nov., Bacillus chryseoplanitiae sp. nov., Bacillus resnikiae sp. nov., and Bacillus frankliniae sp. nov., isolated from Viking spacecraft and associated surfaces.</title>
        <authorList>
            <person name="Seuylemezian A."/>
            <person name="Vaishampayan P."/>
        </authorList>
    </citation>
    <scope>NUCLEOTIDE SEQUENCE [LARGE SCALE GENOMIC DNA]</scope>
    <source>
        <strain evidence="9 10">JJ-247</strain>
    </source>
</reference>
<dbReference type="InterPro" id="IPR050627">
    <property type="entry name" value="Nitroreductase/BluB"/>
</dbReference>
<dbReference type="InterPro" id="IPR029479">
    <property type="entry name" value="Nitroreductase"/>
</dbReference>
<keyword evidence="4" id="KW-0288">FMN</keyword>
<proteinExistence type="inferred from homology"/>
<dbReference type="Proteomes" id="UP000265816">
    <property type="component" value="Unassembled WGS sequence"/>
</dbReference>
<dbReference type="Pfam" id="PF00881">
    <property type="entry name" value="Nitroreductase"/>
    <property type="match status" value="1"/>
</dbReference>
<sequence length="224" mass="26120">MLDKEALKEEILEAFQFRHATKEFDPSKKIHEDDFRFILETGRLSPSSFGFEPWRFLVVQSPELREKIKNTAWGAAGKLPNASHFIVILARTKADTKYDSDYLKDHFKNVKQLPEEFMAKYLERIEEFQQKDFDLLDGERPLYDWASKQTYIALANMMTAAAQIGIDSCPIEGFNFEKMNELLTEEGLLEEGHFQISVMAAFGYRVKDPNSKTRRSYEDIVKWV</sequence>
<comment type="similarity">
    <text evidence="2">Belongs to the nitroreductase family.</text>
</comment>
<comment type="cofactor">
    <cofactor evidence="1">
        <name>FMN</name>
        <dbReference type="ChEBI" id="CHEBI:58210"/>
    </cofactor>
</comment>
<accession>A0A398BCC2</accession>
<evidence type="ECO:0000256" key="7">
    <source>
        <dbReference type="ARBA" id="ARBA00023027"/>
    </source>
</evidence>
<dbReference type="Gene3D" id="3.40.109.10">
    <property type="entry name" value="NADH Oxidase"/>
    <property type="match status" value="1"/>
</dbReference>
<comment type="caution">
    <text evidence="9">The sequence shown here is derived from an EMBL/GenBank/DDBJ whole genome shotgun (WGS) entry which is preliminary data.</text>
</comment>
<dbReference type="EMBL" id="QWVT01000008">
    <property type="protein sequence ID" value="RID87715.1"/>
    <property type="molecule type" value="Genomic_DNA"/>
</dbReference>
<evidence type="ECO:0000256" key="5">
    <source>
        <dbReference type="ARBA" id="ARBA00022857"/>
    </source>
</evidence>
<evidence type="ECO:0000259" key="8">
    <source>
        <dbReference type="Pfam" id="PF00881"/>
    </source>
</evidence>
<keyword evidence="5" id="KW-0521">NADP</keyword>